<dbReference type="Pfam" id="PF01380">
    <property type="entry name" value="SIS"/>
    <property type="match status" value="1"/>
</dbReference>
<dbReference type="InterPro" id="IPR009057">
    <property type="entry name" value="Homeodomain-like_sf"/>
</dbReference>
<dbReference type="InterPro" id="IPR047640">
    <property type="entry name" value="RpiR-like"/>
</dbReference>
<dbReference type="InterPro" id="IPR035472">
    <property type="entry name" value="RpiR-like_SIS"/>
</dbReference>
<keyword evidence="3" id="KW-0804">Transcription</keyword>
<feature type="domain" description="HTH rpiR-type" evidence="4">
    <location>
        <begin position="1"/>
        <end position="76"/>
    </location>
</feature>
<dbReference type="PANTHER" id="PTHR30514">
    <property type="entry name" value="GLUCOKINASE"/>
    <property type="match status" value="1"/>
</dbReference>
<protein>
    <submittedName>
        <fullName evidence="6">DNA-binding MurR/RpiR family transcriptional regulator</fullName>
    </submittedName>
</protein>
<sequence length="281" mass="32004">MFAQMIKENYSSLSPGQKKVAEFIVNQMDEGALLTAFQIGRKVGVSETTVIRLAYALGFSGYSHMQEAIRKDWLSSKQAVESEGNPSSTEETNEEQLFHYVIHKERAILQQLLQQLNTNEVWKAVDAFIQADRVYIGGFGSSYAAAYWFYYTLKQLRENVFISQPTGFSLEDICELNEKSVVVLFSFPRYRKESMALAELAKKQQAMIISMTNRQLSPVGQLADVTLTTEEQMNSDYHSIASVVSLLEVLIAGIHHRDRERISQRQQKLEFLYTGQGLFLE</sequence>
<dbReference type="InterPro" id="IPR036388">
    <property type="entry name" value="WH-like_DNA-bd_sf"/>
</dbReference>
<dbReference type="InterPro" id="IPR000281">
    <property type="entry name" value="HTH_RpiR"/>
</dbReference>
<dbReference type="InterPro" id="IPR046348">
    <property type="entry name" value="SIS_dom_sf"/>
</dbReference>
<dbReference type="PROSITE" id="PS51071">
    <property type="entry name" value="HTH_RPIR"/>
    <property type="match status" value="1"/>
</dbReference>
<dbReference type="RefSeq" id="WP_205188395.1">
    <property type="nucleotide sequence ID" value="NZ_JAFBFC010000006.1"/>
</dbReference>
<reference evidence="6 7" key="1">
    <citation type="submission" date="2021-01" db="EMBL/GenBank/DDBJ databases">
        <title>Genomic Encyclopedia of Type Strains, Phase IV (KMG-IV): sequencing the most valuable type-strain genomes for metagenomic binning, comparative biology and taxonomic classification.</title>
        <authorList>
            <person name="Goeker M."/>
        </authorList>
    </citation>
    <scope>NUCLEOTIDE SEQUENCE [LARGE SCALE GENOMIC DNA]</scope>
    <source>
        <strain evidence="6 7">DSM 104297</strain>
    </source>
</reference>
<keyword evidence="1" id="KW-0805">Transcription regulation</keyword>
<evidence type="ECO:0000259" key="4">
    <source>
        <dbReference type="PROSITE" id="PS51071"/>
    </source>
</evidence>
<evidence type="ECO:0000313" key="7">
    <source>
        <dbReference type="Proteomes" id="UP000809829"/>
    </source>
</evidence>
<gene>
    <name evidence="6" type="ORF">JOC83_003255</name>
</gene>
<keyword evidence="7" id="KW-1185">Reference proteome</keyword>
<evidence type="ECO:0000256" key="2">
    <source>
        <dbReference type="ARBA" id="ARBA00023125"/>
    </source>
</evidence>
<keyword evidence="2 6" id="KW-0238">DNA-binding</keyword>
<dbReference type="GO" id="GO:0003677">
    <property type="term" value="F:DNA binding"/>
    <property type="evidence" value="ECO:0007669"/>
    <property type="project" value="UniProtKB-KW"/>
</dbReference>
<dbReference type="Gene3D" id="3.40.50.10490">
    <property type="entry name" value="Glucose-6-phosphate isomerase like protein, domain 1"/>
    <property type="match status" value="1"/>
</dbReference>
<dbReference type="EMBL" id="JAFBFC010000006">
    <property type="protein sequence ID" value="MBM7704400.1"/>
    <property type="molecule type" value="Genomic_DNA"/>
</dbReference>
<evidence type="ECO:0000313" key="6">
    <source>
        <dbReference type="EMBL" id="MBM7704400.1"/>
    </source>
</evidence>
<dbReference type="CDD" id="cd05013">
    <property type="entry name" value="SIS_RpiR"/>
    <property type="match status" value="1"/>
</dbReference>
<evidence type="ECO:0000259" key="5">
    <source>
        <dbReference type="PROSITE" id="PS51464"/>
    </source>
</evidence>
<dbReference type="PANTHER" id="PTHR30514:SF18">
    <property type="entry name" value="RPIR-FAMILY TRANSCRIPTIONAL REGULATOR"/>
    <property type="match status" value="1"/>
</dbReference>
<name>A0ABS2QY53_9BACI</name>
<dbReference type="SUPFAM" id="SSF53697">
    <property type="entry name" value="SIS domain"/>
    <property type="match status" value="1"/>
</dbReference>
<dbReference type="Proteomes" id="UP000809829">
    <property type="component" value="Unassembled WGS sequence"/>
</dbReference>
<dbReference type="SUPFAM" id="SSF46689">
    <property type="entry name" value="Homeodomain-like"/>
    <property type="match status" value="1"/>
</dbReference>
<evidence type="ECO:0000256" key="3">
    <source>
        <dbReference type="ARBA" id="ARBA00023163"/>
    </source>
</evidence>
<accession>A0ABS2QY53</accession>
<organism evidence="6 7">
    <name type="scientific">Priestia iocasae</name>
    <dbReference type="NCBI Taxonomy" id="2291674"/>
    <lineage>
        <taxon>Bacteria</taxon>
        <taxon>Bacillati</taxon>
        <taxon>Bacillota</taxon>
        <taxon>Bacilli</taxon>
        <taxon>Bacillales</taxon>
        <taxon>Bacillaceae</taxon>
        <taxon>Priestia</taxon>
    </lineage>
</organism>
<dbReference type="PROSITE" id="PS51464">
    <property type="entry name" value="SIS"/>
    <property type="match status" value="1"/>
</dbReference>
<dbReference type="Pfam" id="PF01418">
    <property type="entry name" value="HTH_6"/>
    <property type="match status" value="1"/>
</dbReference>
<comment type="caution">
    <text evidence="6">The sequence shown here is derived from an EMBL/GenBank/DDBJ whole genome shotgun (WGS) entry which is preliminary data.</text>
</comment>
<dbReference type="InterPro" id="IPR001347">
    <property type="entry name" value="SIS_dom"/>
</dbReference>
<feature type="domain" description="SIS" evidence="5">
    <location>
        <begin position="124"/>
        <end position="260"/>
    </location>
</feature>
<proteinExistence type="predicted"/>
<dbReference type="Gene3D" id="1.10.10.10">
    <property type="entry name" value="Winged helix-like DNA-binding domain superfamily/Winged helix DNA-binding domain"/>
    <property type="match status" value="1"/>
</dbReference>
<evidence type="ECO:0000256" key="1">
    <source>
        <dbReference type="ARBA" id="ARBA00023015"/>
    </source>
</evidence>